<dbReference type="InterPro" id="IPR058636">
    <property type="entry name" value="Beta-barrel_YknX"/>
</dbReference>
<keyword evidence="7" id="KW-1185">Reference proteome</keyword>
<dbReference type="InterPro" id="IPR058627">
    <property type="entry name" value="MdtA-like_C"/>
</dbReference>
<evidence type="ECO:0000259" key="4">
    <source>
        <dbReference type="Pfam" id="PF25967"/>
    </source>
</evidence>
<dbReference type="GO" id="GO:0030313">
    <property type="term" value="C:cell envelope"/>
    <property type="evidence" value="ECO:0007669"/>
    <property type="project" value="UniProtKB-SubCell"/>
</dbReference>
<evidence type="ECO:0000256" key="3">
    <source>
        <dbReference type="SAM" id="Coils"/>
    </source>
</evidence>
<reference evidence="6 7" key="1">
    <citation type="submission" date="2016-11" db="EMBL/GenBank/DDBJ databases">
        <authorList>
            <person name="Jaros S."/>
            <person name="Januszkiewicz K."/>
            <person name="Wedrychowicz H."/>
        </authorList>
    </citation>
    <scope>NUCLEOTIDE SEQUENCE [LARGE SCALE GENOMIC DNA]</scope>
    <source>
        <strain evidence="6 7">DSM 24787</strain>
    </source>
</reference>
<gene>
    <name evidence="6" type="ORF">SAMN04488055_5137</name>
</gene>
<comment type="subcellular location">
    <subcellularLocation>
        <location evidence="1">Cell envelope</location>
    </subcellularLocation>
</comment>
<dbReference type="EMBL" id="FSRA01000002">
    <property type="protein sequence ID" value="SIO51927.1"/>
    <property type="molecule type" value="Genomic_DNA"/>
</dbReference>
<dbReference type="PANTHER" id="PTHR32347:SF23">
    <property type="entry name" value="BLL5650 PROTEIN"/>
    <property type="match status" value="1"/>
</dbReference>
<dbReference type="RefSeq" id="WP_074242403.1">
    <property type="nucleotide sequence ID" value="NZ_FSRA01000002.1"/>
</dbReference>
<protein>
    <submittedName>
        <fullName evidence="6">RND family efflux transporter, MFP subunit</fullName>
    </submittedName>
</protein>
<dbReference type="InterPro" id="IPR050465">
    <property type="entry name" value="UPF0194_transport"/>
</dbReference>
<evidence type="ECO:0000256" key="2">
    <source>
        <dbReference type="ARBA" id="ARBA00023054"/>
    </source>
</evidence>
<accession>A0A1N6K6G9</accession>
<dbReference type="PANTHER" id="PTHR32347">
    <property type="entry name" value="EFFLUX SYSTEM COMPONENT YKNX-RELATED"/>
    <property type="match status" value="1"/>
</dbReference>
<evidence type="ECO:0000256" key="1">
    <source>
        <dbReference type="ARBA" id="ARBA00004196"/>
    </source>
</evidence>
<dbReference type="Gene3D" id="2.40.420.20">
    <property type="match status" value="1"/>
</dbReference>
<feature type="coiled-coil region" evidence="3">
    <location>
        <begin position="162"/>
        <end position="214"/>
    </location>
</feature>
<name>A0A1N6K6G9_9BACT</name>
<dbReference type="OrthoDB" id="1522431at2"/>
<proteinExistence type="predicted"/>
<feature type="domain" description="Multidrug resistance protein MdtA-like C-terminal permuted SH3" evidence="4">
    <location>
        <begin position="346"/>
        <end position="404"/>
    </location>
</feature>
<evidence type="ECO:0000259" key="5">
    <source>
        <dbReference type="Pfam" id="PF25990"/>
    </source>
</evidence>
<dbReference type="AlphaFoldDB" id="A0A1N6K6G9"/>
<dbReference type="Proteomes" id="UP000185003">
    <property type="component" value="Unassembled WGS sequence"/>
</dbReference>
<evidence type="ECO:0000313" key="6">
    <source>
        <dbReference type="EMBL" id="SIO51927.1"/>
    </source>
</evidence>
<evidence type="ECO:0000313" key="7">
    <source>
        <dbReference type="Proteomes" id="UP000185003"/>
    </source>
</evidence>
<keyword evidence="2 3" id="KW-0175">Coiled coil</keyword>
<dbReference type="Pfam" id="PF25967">
    <property type="entry name" value="RND-MFP_C"/>
    <property type="match status" value="1"/>
</dbReference>
<dbReference type="STRING" id="536979.SAMN04488055_5137"/>
<organism evidence="6 7">
    <name type="scientific">Chitinophaga niabensis</name>
    <dbReference type="NCBI Taxonomy" id="536979"/>
    <lineage>
        <taxon>Bacteria</taxon>
        <taxon>Pseudomonadati</taxon>
        <taxon>Bacteroidota</taxon>
        <taxon>Chitinophagia</taxon>
        <taxon>Chitinophagales</taxon>
        <taxon>Chitinophagaceae</taxon>
        <taxon>Chitinophaga</taxon>
    </lineage>
</organism>
<feature type="domain" description="YknX-like beta-barrel" evidence="5">
    <location>
        <begin position="265"/>
        <end position="337"/>
    </location>
</feature>
<dbReference type="Gene3D" id="2.40.30.170">
    <property type="match status" value="1"/>
</dbReference>
<sequence>MFRKKWWLLAALLVVCLVVVYYVFANKPVGIDITAEVKKGNFKDIVVSPGELMAENTVYIQAPSGLQSNQIYEEIKIQDMAAEGITVKEGDYIATLDPAIVNKKIGDVQLELDRAITTLSQTSLDTTLQMRESRDAITNLKFQMDQKRLALELSKYEPPATIKQAELDLEKAQRDLNQLGEKYKIQQRQAAAKMDQAGREVKRKQEQVANLVELRDKFRITAPKNGLLVYIIDYSVGGKKKAGSAIRSWDPRLAMLPDLSSMMSKTYINEVDISKIKKDQKVTMGLDAFPAVKLSGIVTSVANIGENRPGSNAKVFEVLIKLEKVDSILKPGMTTSNNILINEVPNKIIIPLESVFSEKVGDKTHNFVYQRRGNSIEKREVKLGKSNDEEVIVEKGLEAGDKVMMAEPASAKDSKIILLK</sequence>
<dbReference type="Pfam" id="PF25990">
    <property type="entry name" value="Beta-barrel_YknX"/>
    <property type="match status" value="1"/>
</dbReference>